<name>A0A0E9QLV7_ANGAN</name>
<dbReference type="EMBL" id="GBXM01088623">
    <property type="protein sequence ID" value="JAH19954.1"/>
    <property type="molecule type" value="Transcribed_RNA"/>
</dbReference>
<protein>
    <submittedName>
        <fullName evidence="1">Uncharacterized protein</fullName>
    </submittedName>
</protein>
<evidence type="ECO:0000313" key="1">
    <source>
        <dbReference type="EMBL" id="JAH17058.1"/>
    </source>
</evidence>
<sequence>MCFNFYSNLYQTHTADFISNTDPQTEFLSHDHRRDDAISHTLRSQFRPT</sequence>
<accession>A0A0E9QLV7</accession>
<proteinExistence type="predicted"/>
<reference evidence="1" key="2">
    <citation type="journal article" date="2015" name="Fish Shellfish Immunol.">
        <title>Early steps in the European eel (Anguilla anguilla)-Vibrio vulnificus interaction in the gills: Role of the RtxA13 toxin.</title>
        <authorList>
            <person name="Callol A."/>
            <person name="Pajuelo D."/>
            <person name="Ebbesson L."/>
            <person name="Teles M."/>
            <person name="MacKenzie S."/>
            <person name="Amaro C."/>
        </authorList>
    </citation>
    <scope>NUCLEOTIDE SEQUENCE</scope>
</reference>
<organism evidence="1">
    <name type="scientific">Anguilla anguilla</name>
    <name type="common">European freshwater eel</name>
    <name type="synonym">Muraena anguilla</name>
    <dbReference type="NCBI Taxonomy" id="7936"/>
    <lineage>
        <taxon>Eukaryota</taxon>
        <taxon>Metazoa</taxon>
        <taxon>Chordata</taxon>
        <taxon>Craniata</taxon>
        <taxon>Vertebrata</taxon>
        <taxon>Euteleostomi</taxon>
        <taxon>Actinopterygii</taxon>
        <taxon>Neopterygii</taxon>
        <taxon>Teleostei</taxon>
        <taxon>Anguilliformes</taxon>
        <taxon>Anguillidae</taxon>
        <taxon>Anguilla</taxon>
    </lineage>
</organism>
<dbReference type="AlphaFoldDB" id="A0A0E9QLV7"/>
<reference evidence="1" key="1">
    <citation type="submission" date="2014-11" db="EMBL/GenBank/DDBJ databases">
        <authorList>
            <person name="Amaro Gonzalez C."/>
        </authorList>
    </citation>
    <scope>NUCLEOTIDE SEQUENCE</scope>
</reference>
<dbReference type="EMBL" id="GBXM01091519">
    <property type="protein sequence ID" value="JAH17058.1"/>
    <property type="molecule type" value="Transcribed_RNA"/>
</dbReference>